<organism evidence="2 3">
    <name type="scientific">Lysobacter arvi</name>
    <dbReference type="NCBI Taxonomy" id="3038776"/>
    <lineage>
        <taxon>Bacteria</taxon>
        <taxon>Pseudomonadati</taxon>
        <taxon>Pseudomonadota</taxon>
        <taxon>Gammaproteobacteria</taxon>
        <taxon>Lysobacterales</taxon>
        <taxon>Lysobacteraceae</taxon>
        <taxon>Lysobacter</taxon>
    </lineage>
</organism>
<proteinExistence type="predicted"/>
<keyword evidence="3" id="KW-1185">Reference proteome</keyword>
<evidence type="ECO:0008006" key="4">
    <source>
        <dbReference type="Google" id="ProtNLM"/>
    </source>
</evidence>
<evidence type="ECO:0000256" key="1">
    <source>
        <dbReference type="SAM" id="SignalP"/>
    </source>
</evidence>
<protein>
    <recommendedName>
        <fullName evidence="4">Lipoprotein</fullName>
    </recommendedName>
</protein>
<reference evidence="2 3" key="1">
    <citation type="submission" date="2023-04" db="EMBL/GenBank/DDBJ databases">
        <title>Lysobacter sp. strain UC isolated from soil sample.</title>
        <authorList>
            <person name="Choksket S."/>
            <person name="Harshvardhan F."/>
            <person name="Rana R."/>
            <person name="Patil P.B."/>
            <person name="Korpole S."/>
        </authorList>
    </citation>
    <scope>NUCLEOTIDE SEQUENCE [LARGE SCALE GENOMIC DNA]</scope>
    <source>
        <strain evidence="2 3">UC</strain>
    </source>
</reference>
<accession>A0ABU1CGE9</accession>
<evidence type="ECO:0000313" key="2">
    <source>
        <dbReference type="EMBL" id="MDR0184040.1"/>
    </source>
</evidence>
<dbReference type="EMBL" id="JARUHG010000004">
    <property type="protein sequence ID" value="MDR0184040.1"/>
    <property type="molecule type" value="Genomic_DNA"/>
</dbReference>
<comment type="caution">
    <text evidence="2">The sequence shown here is derived from an EMBL/GenBank/DDBJ whole genome shotgun (WGS) entry which is preliminary data.</text>
</comment>
<evidence type="ECO:0000313" key="3">
    <source>
        <dbReference type="Proteomes" id="UP001233535"/>
    </source>
</evidence>
<dbReference type="PROSITE" id="PS51257">
    <property type="entry name" value="PROKAR_LIPOPROTEIN"/>
    <property type="match status" value="1"/>
</dbReference>
<keyword evidence="1" id="KW-0732">Signal</keyword>
<feature type="chain" id="PRO_5046235190" description="Lipoprotein" evidence="1">
    <location>
        <begin position="28"/>
        <end position="187"/>
    </location>
</feature>
<dbReference type="Proteomes" id="UP001233535">
    <property type="component" value="Unassembled WGS sequence"/>
</dbReference>
<sequence length="187" mass="19488">MRTPFTLAMACALVALSCAGCSTNARSDAQASEPLPPPVNEKALADKALETFLAARSIREVPAHRDAKADLDGDGTGDLLMLLDDPNWCQADGCTLLVFRGGKDGYRLVSESVSVRAPIAVGARVSRGWHDLLVNVGSGDEAGTVALEFDGSAYPADPTMAALLDPARLPSATPLLDAEMAPRIAAQ</sequence>
<name>A0ABU1CGE9_9GAMM</name>
<gene>
    <name evidence="2" type="ORF">P8609_13835</name>
</gene>
<dbReference type="RefSeq" id="WP_309263168.1">
    <property type="nucleotide sequence ID" value="NZ_JARUHG010000004.1"/>
</dbReference>
<feature type="signal peptide" evidence="1">
    <location>
        <begin position="1"/>
        <end position="27"/>
    </location>
</feature>